<name>A0A8S9RQ62_BRACR</name>
<comment type="caution">
    <text evidence="1">The sequence shown here is derived from an EMBL/GenBank/DDBJ whole genome shotgun (WGS) entry which is preliminary data.</text>
</comment>
<evidence type="ECO:0000313" key="1">
    <source>
        <dbReference type="EMBL" id="KAF3574372.1"/>
    </source>
</evidence>
<reference evidence="1" key="1">
    <citation type="submission" date="2019-12" db="EMBL/GenBank/DDBJ databases">
        <title>Genome sequencing and annotation of Brassica cretica.</title>
        <authorList>
            <person name="Studholme D.J."/>
            <person name="Sarris P."/>
        </authorList>
    </citation>
    <scope>NUCLEOTIDE SEQUENCE</scope>
    <source>
        <strain evidence="1">PFS-109/04</strain>
        <tissue evidence="1">Leaf</tissue>
    </source>
</reference>
<dbReference type="EMBL" id="QGKX02000095">
    <property type="protein sequence ID" value="KAF3574372.1"/>
    <property type="molecule type" value="Genomic_DNA"/>
</dbReference>
<gene>
    <name evidence="1" type="ORF">F2Q69_00061563</name>
</gene>
<dbReference type="Proteomes" id="UP000712600">
    <property type="component" value="Unassembled WGS sequence"/>
</dbReference>
<organism evidence="1 2">
    <name type="scientific">Brassica cretica</name>
    <name type="common">Mustard</name>
    <dbReference type="NCBI Taxonomy" id="69181"/>
    <lineage>
        <taxon>Eukaryota</taxon>
        <taxon>Viridiplantae</taxon>
        <taxon>Streptophyta</taxon>
        <taxon>Embryophyta</taxon>
        <taxon>Tracheophyta</taxon>
        <taxon>Spermatophyta</taxon>
        <taxon>Magnoliopsida</taxon>
        <taxon>eudicotyledons</taxon>
        <taxon>Gunneridae</taxon>
        <taxon>Pentapetalae</taxon>
        <taxon>rosids</taxon>
        <taxon>malvids</taxon>
        <taxon>Brassicales</taxon>
        <taxon>Brassicaceae</taxon>
        <taxon>Brassiceae</taxon>
        <taxon>Brassica</taxon>
    </lineage>
</organism>
<accession>A0A8S9RQ62</accession>
<evidence type="ECO:0000313" key="2">
    <source>
        <dbReference type="Proteomes" id="UP000712600"/>
    </source>
</evidence>
<sequence length="80" mass="8565">MTVRRNGALSLSMVVRCLTGNSACGDHIVFGISLLHRATTGALMRSRFGCLLYLIDVIVSQMGAADATTFDGSCGCNYFR</sequence>
<protein>
    <submittedName>
        <fullName evidence="1">Uncharacterized protein</fullName>
    </submittedName>
</protein>
<dbReference type="AlphaFoldDB" id="A0A8S9RQ62"/>
<proteinExistence type="predicted"/>